<dbReference type="InterPro" id="IPR036869">
    <property type="entry name" value="J_dom_sf"/>
</dbReference>
<keyword evidence="5" id="KW-0687">Ribonucleoprotein</keyword>
<evidence type="ECO:0000256" key="6">
    <source>
        <dbReference type="SAM" id="MobiDB-lite"/>
    </source>
</evidence>
<accession>A0A444WPT0</accession>
<evidence type="ECO:0000256" key="2">
    <source>
        <dbReference type="ARBA" id="ARBA00022730"/>
    </source>
</evidence>
<dbReference type="HAMAP" id="MF_00360">
    <property type="entry name" value="Ribosomal_bS6"/>
    <property type="match status" value="1"/>
</dbReference>
<dbReference type="CDD" id="cd06257">
    <property type="entry name" value="DnaJ"/>
    <property type="match status" value="1"/>
</dbReference>
<dbReference type="GO" id="GO:1990904">
    <property type="term" value="C:ribonucleoprotein complex"/>
    <property type="evidence" value="ECO:0007669"/>
    <property type="project" value="UniProtKB-KW"/>
</dbReference>
<dbReference type="InterPro" id="IPR020814">
    <property type="entry name" value="Ribosomal_S6_plastid/chlpt"/>
</dbReference>
<keyword evidence="7" id="KW-1133">Transmembrane helix</keyword>
<feature type="compositionally biased region" description="Polar residues" evidence="6">
    <location>
        <begin position="1"/>
        <end position="11"/>
    </location>
</feature>
<feature type="compositionally biased region" description="Acidic residues" evidence="6">
    <location>
        <begin position="1005"/>
        <end position="1048"/>
    </location>
</feature>
<evidence type="ECO:0000256" key="1">
    <source>
        <dbReference type="ARBA" id="ARBA00009512"/>
    </source>
</evidence>
<keyword evidence="10" id="KW-1185">Reference proteome</keyword>
<dbReference type="GO" id="GO:0019843">
    <property type="term" value="F:rRNA binding"/>
    <property type="evidence" value="ECO:0007669"/>
    <property type="project" value="UniProtKB-KW"/>
</dbReference>
<sequence length="1074" mass="120919">MARKGNQQKNGLANKKGVSGGVLPKVYPGEGMKGHAKGGTQVKVYPGEELANGDSPSHFSQSGSEVASACDDISSEQNYEKSLRKEKQEEFVKHDMEESVSSGNDSGGGRLNHDVPIQEENGTLPGSDLGQQSMKSRLSCLLDGLKVKSLVENAELADRVIIRRIRLSVLSIFTAVTGWLTRQKPLFLSFANVTLKTCDNLRMKIKKAYPVLLKWLMHLGNIMLLLSVFWLDCAIRGFDSFVRMGTTSFFSVIWCSVFSVISMIGMLKFLVVLLTGFVIDQGLAALIGFFVGLTLAVLVVAIIGVVFLWFYGSFWTTTFFVILGGLAFMLSHERLALFIMTSYSVYCAWLYVGWLRLLLAFNLAFISSDVLIYFLKKNIEQQSRSNPFEQRAGMHAQSGFSNDETTQPSSSENGPGPFADRNAGDPSTSGVDSDLTSEDEVVRLLNCSDHYSALGFTRYQNIDVSVLKREYRKKAMLVHPDKNMGNEKAAEAFKKLQNAYEILMDSLKRKAYDDELRREELLSVFRRFHNDSQKNGRHGFFASGLARSDANGEDPFGDSRRIACKRCGGFHVWIHTKKQKSRARWCQDCQDFHQAKDGDGWVEQSSQPFLFGLLQKVDTPAAYVCADSRIYNATEWYICQGMRCPANTHKPSFHVNTSLMTKHNSGKGTSSGQRGARVPPNMEETMTEEEFFEWLQNAVQAGVFDNFNGTAAAESPSSKPGNGTKNQGNGSAGASGSSSKRKKKGKKQWLRTNPFKASCSSYLVLTLLPKPTLMIHNTLTLIHNTNHHFFISANGYPSFSSSFLPFSIRTKPRRKSASLVVSAHKKDNKEDSHSFVSNPNESTGFFPEAVLLKKKSIQEDGKVLPEFEDAEERQLFEALILELDSDTSVDQMRHYEIVYLIHEKHKEQVAAVNEKIQDFLREKKGTVWRFSDWGMRRLAYKIKKAKNAHYILMNFELDAKYINEFKTMLDQDERVIRHLVIKRDEAITEDCPPPPEFHTLRAGADDDYDDEGYETEYDEDFDDDWDGEDDDDGEIIIVDDDDDYDDDDGRDHRNDTSANMIQPDRKLRAGNVAR</sequence>
<evidence type="ECO:0000313" key="10">
    <source>
        <dbReference type="Proteomes" id="UP000289738"/>
    </source>
</evidence>
<feature type="compositionally biased region" description="Polar residues" evidence="6">
    <location>
        <begin position="715"/>
        <end position="724"/>
    </location>
</feature>
<keyword evidence="4" id="KW-0689">Ribosomal protein</keyword>
<dbReference type="FunFam" id="3.30.70.60:FF:000002">
    <property type="entry name" value="30S ribosomal protein S6"/>
    <property type="match status" value="1"/>
</dbReference>
<proteinExistence type="inferred from homology"/>
<dbReference type="InterPro" id="IPR018253">
    <property type="entry name" value="DnaJ_domain_CS"/>
</dbReference>
<dbReference type="PANTHER" id="PTHR45270:SF4">
    <property type="entry name" value="CHAPERONE DNAJ-DOMAIN SUPERFAMILY PROTEIN"/>
    <property type="match status" value="1"/>
</dbReference>
<feature type="compositionally biased region" description="Basic and acidic residues" evidence="6">
    <location>
        <begin position="78"/>
        <end position="97"/>
    </location>
</feature>
<evidence type="ECO:0000256" key="5">
    <source>
        <dbReference type="ARBA" id="ARBA00023274"/>
    </source>
</evidence>
<feature type="region of interest" description="Disordered" evidence="6">
    <location>
        <begin position="658"/>
        <end position="679"/>
    </location>
</feature>
<dbReference type="InterPro" id="IPR032843">
    <property type="entry name" value="Jiv"/>
</dbReference>
<feature type="transmembrane region" description="Helical" evidence="7">
    <location>
        <begin position="309"/>
        <end position="328"/>
    </location>
</feature>
<dbReference type="InterPro" id="IPR020815">
    <property type="entry name" value="Ribosomal_bS6_CS"/>
</dbReference>
<keyword evidence="7" id="KW-0472">Membrane</keyword>
<feature type="compositionally biased region" description="Low complexity" evidence="6">
    <location>
        <begin position="725"/>
        <end position="738"/>
    </location>
</feature>
<dbReference type="GO" id="GO:0003735">
    <property type="term" value="F:structural constituent of ribosome"/>
    <property type="evidence" value="ECO:0007669"/>
    <property type="project" value="InterPro"/>
</dbReference>
<feature type="region of interest" description="Disordered" evidence="6">
    <location>
        <begin position="1"/>
        <end position="112"/>
    </location>
</feature>
<dbReference type="PANTHER" id="PTHR45270">
    <property type="entry name" value="OS03G0832900 PROTEIN"/>
    <property type="match status" value="1"/>
</dbReference>
<keyword evidence="3" id="KW-0694">RNA-binding</keyword>
<dbReference type="PROSITE" id="PS01048">
    <property type="entry name" value="RIBOSOMAL_S6"/>
    <property type="match status" value="1"/>
</dbReference>
<dbReference type="SMART" id="SM00271">
    <property type="entry name" value="DnaJ"/>
    <property type="match status" value="1"/>
</dbReference>
<dbReference type="Pfam" id="PF01250">
    <property type="entry name" value="Ribosomal_S6"/>
    <property type="match status" value="1"/>
</dbReference>
<evidence type="ECO:0000256" key="4">
    <source>
        <dbReference type="ARBA" id="ARBA00022980"/>
    </source>
</evidence>
<dbReference type="InterPro" id="IPR035980">
    <property type="entry name" value="Ribosomal_bS6_sf"/>
</dbReference>
<feature type="transmembrane region" description="Helical" evidence="7">
    <location>
        <begin position="211"/>
        <end position="231"/>
    </location>
</feature>
<comment type="similarity">
    <text evidence="1">Belongs to the bacterial ribosomal protein bS6 family.</text>
</comment>
<dbReference type="SUPFAM" id="SSF54995">
    <property type="entry name" value="Ribosomal protein S6"/>
    <property type="match status" value="1"/>
</dbReference>
<feature type="compositionally biased region" description="Basic residues" evidence="6">
    <location>
        <begin position="739"/>
        <end position="749"/>
    </location>
</feature>
<dbReference type="Proteomes" id="UP000289738">
    <property type="component" value="Unassembled WGS sequence"/>
</dbReference>
<evidence type="ECO:0000256" key="3">
    <source>
        <dbReference type="ARBA" id="ARBA00022884"/>
    </source>
</evidence>
<dbReference type="CDD" id="cd00473">
    <property type="entry name" value="bS6"/>
    <property type="match status" value="1"/>
</dbReference>
<dbReference type="InterPro" id="IPR014717">
    <property type="entry name" value="Transl_elong_EF1B/ribsomal_bS6"/>
</dbReference>
<comment type="caution">
    <text evidence="9">The sequence shown here is derived from an EMBL/GenBank/DDBJ whole genome shotgun (WGS) entry which is preliminary data.</text>
</comment>
<dbReference type="NCBIfam" id="TIGR00166">
    <property type="entry name" value="S6"/>
    <property type="match status" value="1"/>
</dbReference>
<feature type="compositionally biased region" description="Polar residues" evidence="6">
    <location>
        <begin position="658"/>
        <end position="673"/>
    </location>
</feature>
<organism evidence="9 10">
    <name type="scientific">Arachis hypogaea</name>
    <name type="common">Peanut</name>
    <dbReference type="NCBI Taxonomy" id="3818"/>
    <lineage>
        <taxon>Eukaryota</taxon>
        <taxon>Viridiplantae</taxon>
        <taxon>Streptophyta</taxon>
        <taxon>Embryophyta</taxon>
        <taxon>Tracheophyta</taxon>
        <taxon>Spermatophyta</taxon>
        <taxon>Magnoliopsida</taxon>
        <taxon>eudicotyledons</taxon>
        <taxon>Gunneridae</taxon>
        <taxon>Pentapetalae</taxon>
        <taxon>rosids</taxon>
        <taxon>fabids</taxon>
        <taxon>Fabales</taxon>
        <taxon>Fabaceae</taxon>
        <taxon>Papilionoideae</taxon>
        <taxon>50 kb inversion clade</taxon>
        <taxon>dalbergioids sensu lato</taxon>
        <taxon>Dalbergieae</taxon>
        <taxon>Pterocarpus clade</taxon>
        <taxon>Arachis</taxon>
    </lineage>
</organism>
<dbReference type="PROSITE" id="PS00636">
    <property type="entry name" value="DNAJ_1"/>
    <property type="match status" value="1"/>
</dbReference>
<dbReference type="Gene3D" id="1.10.287.110">
    <property type="entry name" value="DnaJ domain"/>
    <property type="match status" value="1"/>
</dbReference>
<feature type="region of interest" description="Disordered" evidence="6">
    <location>
        <begin position="710"/>
        <end position="750"/>
    </location>
</feature>
<feature type="region of interest" description="Disordered" evidence="6">
    <location>
        <begin position="987"/>
        <end position="1074"/>
    </location>
</feature>
<dbReference type="PRINTS" id="PR00625">
    <property type="entry name" value="JDOMAIN"/>
</dbReference>
<dbReference type="AlphaFoldDB" id="A0A444WPT0"/>
<feature type="compositionally biased region" description="Polar residues" evidence="6">
    <location>
        <begin position="398"/>
        <end position="413"/>
    </location>
</feature>
<dbReference type="InterPro" id="IPR000529">
    <property type="entry name" value="Ribosomal_bS6"/>
</dbReference>
<evidence type="ECO:0000259" key="8">
    <source>
        <dbReference type="PROSITE" id="PS50076"/>
    </source>
</evidence>
<dbReference type="PROSITE" id="PS50076">
    <property type="entry name" value="DNAJ_2"/>
    <property type="match status" value="1"/>
</dbReference>
<evidence type="ECO:0000256" key="7">
    <source>
        <dbReference type="SAM" id="Phobius"/>
    </source>
</evidence>
<feature type="transmembrane region" description="Helical" evidence="7">
    <location>
        <begin position="251"/>
        <end position="271"/>
    </location>
</feature>
<feature type="transmembrane region" description="Helical" evidence="7">
    <location>
        <begin position="283"/>
        <end position="303"/>
    </location>
</feature>
<dbReference type="GO" id="GO:0006412">
    <property type="term" value="P:translation"/>
    <property type="evidence" value="ECO:0007669"/>
    <property type="project" value="InterPro"/>
</dbReference>
<dbReference type="EMBL" id="SDMP01000026">
    <property type="protein sequence ID" value="RYQ79308.1"/>
    <property type="molecule type" value="Genomic_DNA"/>
</dbReference>
<dbReference type="Pfam" id="PF00226">
    <property type="entry name" value="DnaJ"/>
    <property type="match status" value="1"/>
</dbReference>
<dbReference type="InterPro" id="IPR001623">
    <property type="entry name" value="DnaJ_domain"/>
</dbReference>
<feature type="domain" description="J" evidence="8">
    <location>
        <begin position="449"/>
        <end position="516"/>
    </location>
</feature>
<feature type="region of interest" description="Disordered" evidence="6">
    <location>
        <begin position="397"/>
        <end position="434"/>
    </location>
</feature>
<feature type="compositionally biased region" description="Polar residues" evidence="6">
    <location>
        <begin position="54"/>
        <end position="65"/>
    </location>
</feature>
<dbReference type="Pfam" id="PF14901">
    <property type="entry name" value="Jiv90"/>
    <property type="match status" value="1"/>
</dbReference>
<name>A0A444WPT0_ARAHY</name>
<dbReference type="STRING" id="3818.A0A444WPT0"/>
<evidence type="ECO:0000313" key="9">
    <source>
        <dbReference type="EMBL" id="RYQ79308.1"/>
    </source>
</evidence>
<reference evidence="9 10" key="1">
    <citation type="submission" date="2019-01" db="EMBL/GenBank/DDBJ databases">
        <title>Sequencing of cultivated peanut Arachis hypogaea provides insights into genome evolution and oil improvement.</title>
        <authorList>
            <person name="Chen X."/>
        </authorList>
    </citation>
    <scope>NUCLEOTIDE SEQUENCE [LARGE SCALE GENOMIC DNA]</scope>
    <source>
        <strain evidence="10">cv. Fuhuasheng</strain>
        <tissue evidence="9">Leaves</tissue>
    </source>
</reference>
<dbReference type="Gene3D" id="3.30.70.60">
    <property type="match status" value="1"/>
</dbReference>
<gene>
    <name evidence="9" type="ORF">Ahy_Scaffold6g108031</name>
</gene>
<protein>
    <recommendedName>
        <fullName evidence="8">J domain-containing protein</fullName>
    </recommendedName>
</protein>
<dbReference type="GO" id="GO:0005840">
    <property type="term" value="C:ribosome"/>
    <property type="evidence" value="ECO:0007669"/>
    <property type="project" value="UniProtKB-KW"/>
</dbReference>
<feature type="transmembrane region" description="Helical" evidence="7">
    <location>
        <begin position="335"/>
        <end position="352"/>
    </location>
</feature>
<dbReference type="SUPFAM" id="SSF46565">
    <property type="entry name" value="Chaperone J-domain"/>
    <property type="match status" value="1"/>
</dbReference>
<keyword evidence="7" id="KW-0812">Transmembrane</keyword>
<keyword evidence="2" id="KW-0699">rRNA-binding</keyword>